<sequence>MAAGQRPALGIGVGLRVPHYRRFLDERPQVGWLEVHTENYLSRSGWDWHVLQDLRRDYPFSLHGVGLGLGSARGFPEHHLQRVRELVERIEPALVSEHLSWGALHDRQLNDLLPVTLDDAALDLVSARVSRMQDVLRRQVLVENVSAYLRFNGDIMSEAEFLAELVRRTGCGVLLDVNNLYVNECNHGEDALAAIAALSPGMVGEIHLAGHLPTEHAVIDHHGAAIAEPVWKLYRAALARFGRVPTLIEWDTDIPELEVLLAEAAKAQTIAGEFPAPPELVVRAKAGTHAGLADKRLHQTQQHFGEALFDADQSTPAVALVKSHAAMERLAIYRGNLTANWEKSLGAAFPVVRQLVGEEFFTGLARAYGKAFPSQDPDLNLFGAHFAPFLAGFAPVDRYPYLPGMARLEWLLHRSYYAPDAPVLDPAQLAALAPEDVEAVRFTLHPAAALDHCDWATAALWLAHQPDGPPFPERMREDSYALIVRPRWQPQLVPLTASAFAAVTALAEGKTFGEALDAAFAIDEEFDVAAHLGQWLRLGVFSAEQGGRKCPRAQACEANER</sequence>
<dbReference type="SUPFAM" id="SSF51658">
    <property type="entry name" value="Xylose isomerase-like"/>
    <property type="match status" value="1"/>
</dbReference>
<proteinExistence type="predicted"/>
<feature type="domain" description="Putative DNA-binding" evidence="1">
    <location>
        <begin position="299"/>
        <end position="390"/>
    </location>
</feature>
<comment type="caution">
    <text evidence="2">The sequence shown here is derived from an EMBL/GenBank/DDBJ whole genome shotgun (WGS) entry which is preliminary data.</text>
</comment>
<dbReference type="PANTHER" id="PTHR42194:SF1">
    <property type="entry name" value="UPF0276 PROTEIN HI_1600"/>
    <property type="match status" value="1"/>
</dbReference>
<dbReference type="PANTHER" id="PTHR42194">
    <property type="entry name" value="UPF0276 PROTEIN HI_1600"/>
    <property type="match status" value="1"/>
</dbReference>
<dbReference type="NCBIfam" id="NF003818">
    <property type="entry name" value="PRK05409.1"/>
    <property type="match status" value="1"/>
</dbReference>
<dbReference type="InterPro" id="IPR044922">
    <property type="entry name" value="DUF2063_N_sf"/>
</dbReference>
<dbReference type="Pfam" id="PF05114">
    <property type="entry name" value="MbnB_TglH_ChrH"/>
    <property type="match status" value="1"/>
</dbReference>
<gene>
    <name evidence="2" type="ORF">NX773_10040</name>
</gene>
<dbReference type="InterPro" id="IPR036237">
    <property type="entry name" value="Xyl_isomerase-like_sf"/>
</dbReference>
<evidence type="ECO:0000259" key="1">
    <source>
        <dbReference type="Pfam" id="PF09836"/>
    </source>
</evidence>
<evidence type="ECO:0000313" key="2">
    <source>
        <dbReference type="EMBL" id="MCS0608503.1"/>
    </source>
</evidence>
<dbReference type="Proteomes" id="UP001205861">
    <property type="component" value="Unassembled WGS sequence"/>
</dbReference>
<dbReference type="InterPro" id="IPR018640">
    <property type="entry name" value="DUF2063"/>
</dbReference>
<dbReference type="Gene3D" id="1.10.150.690">
    <property type="entry name" value="DUF2063"/>
    <property type="match status" value="1"/>
</dbReference>
<dbReference type="EMBL" id="JANUGV010000002">
    <property type="protein sequence ID" value="MCS0608503.1"/>
    <property type="molecule type" value="Genomic_DNA"/>
</dbReference>
<accession>A0ABT2BJ24</accession>
<reference evidence="2 3" key="1">
    <citation type="submission" date="2022-08" db="EMBL/GenBank/DDBJ databases">
        <title>Reclassification of Massilia species as members of the genera Telluria, Duganella, Pseudoduganella, Mokoshia gen. nov. and Zemynaea gen. nov. using orthogonal and non-orthogonal genome-based approaches.</title>
        <authorList>
            <person name="Bowman J.P."/>
        </authorList>
    </citation>
    <scope>NUCLEOTIDE SEQUENCE [LARGE SCALE GENOMIC DNA]</scope>
    <source>
        <strain evidence="2 3">JCM 31607</strain>
    </source>
</reference>
<name>A0ABT2BJ24_9BURK</name>
<protein>
    <submittedName>
        <fullName evidence="2">DUF692 family protein</fullName>
    </submittedName>
</protein>
<dbReference type="Pfam" id="PF09836">
    <property type="entry name" value="DUF2063"/>
    <property type="match status" value="1"/>
</dbReference>
<keyword evidence="3" id="KW-1185">Reference proteome</keyword>
<dbReference type="Gene3D" id="3.20.20.150">
    <property type="entry name" value="Divalent-metal-dependent TIM barrel enzymes"/>
    <property type="match status" value="1"/>
</dbReference>
<dbReference type="InterPro" id="IPR007801">
    <property type="entry name" value="MbnB/TglH/ChrH"/>
</dbReference>
<evidence type="ECO:0000313" key="3">
    <source>
        <dbReference type="Proteomes" id="UP001205861"/>
    </source>
</evidence>
<dbReference type="RefSeq" id="WP_258856194.1">
    <property type="nucleotide sequence ID" value="NZ_JANUGV010000002.1"/>
</dbReference>
<organism evidence="2 3">
    <name type="scientific">Massilia solisilvae</name>
    <dbReference type="NCBI Taxonomy" id="1811225"/>
    <lineage>
        <taxon>Bacteria</taxon>
        <taxon>Pseudomonadati</taxon>
        <taxon>Pseudomonadota</taxon>
        <taxon>Betaproteobacteria</taxon>
        <taxon>Burkholderiales</taxon>
        <taxon>Oxalobacteraceae</taxon>
        <taxon>Telluria group</taxon>
        <taxon>Massilia</taxon>
    </lineage>
</organism>